<proteinExistence type="predicted"/>
<dbReference type="NCBIfam" id="TIGR04498">
    <property type="entry name" value="AbiV_defense"/>
    <property type="match status" value="1"/>
</dbReference>
<dbReference type="KEGG" id="gog:C1280_21770"/>
<gene>
    <name evidence="1" type="ORF">C1280_21770</name>
</gene>
<dbReference type="Proteomes" id="UP000245802">
    <property type="component" value="Chromosome"/>
</dbReference>
<sequence>MSPLTPAQIKDGMIKIQSNSRELIEDARVLFAANRFVRSFTLAHLASEELAKIGMLFRAGIFTICGIPVDWKSLRKRLANHKNKLRLESLWGISQLEQFRKMTGKDFANMIEKTCLHRNEMKNASIYVSIDGNQFVDPKEVITRENAERAIKLAERSFTETGEVIESYASTLSKPESVAQEIYSDYHRLMQQSPQEMLECMREMQHALGELIRTKSDKMS</sequence>
<dbReference type="EMBL" id="CP025958">
    <property type="protein sequence ID" value="AWM39352.1"/>
    <property type="molecule type" value="Genomic_DNA"/>
</dbReference>
<evidence type="ECO:0000313" key="2">
    <source>
        <dbReference type="Proteomes" id="UP000245802"/>
    </source>
</evidence>
<evidence type="ECO:0000313" key="1">
    <source>
        <dbReference type="EMBL" id="AWM39352.1"/>
    </source>
</evidence>
<reference evidence="1 2" key="1">
    <citation type="submission" date="2018-01" db="EMBL/GenBank/DDBJ databases">
        <title>G. obscuriglobus.</title>
        <authorList>
            <person name="Franke J."/>
            <person name="Blomberg W."/>
            <person name="Selmecki A."/>
        </authorList>
    </citation>
    <scope>NUCLEOTIDE SEQUENCE [LARGE SCALE GENOMIC DNA]</scope>
    <source>
        <strain evidence="1 2">DSM 5831</strain>
    </source>
</reference>
<name>A0A2Z3H4V2_9BACT</name>
<dbReference type="OrthoDB" id="5766068at2"/>
<protein>
    <submittedName>
        <fullName evidence="1">AbiV family abortive infection protein</fullName>
    </submittedName>
</protein>
<dbReference type="AlphaFoldDB" id="A0A2Z3H4V2"/>
<organism evidence="1 2">
    <name type="scientific">Gemmata obscuriglobus</name>
    <dbReference type="NCBI Taxonomy" id="114"/>
    <lineage>
        <taxon>Bacteria</taxon>
        <taxon>Pseudomonadati</taxon>
        <taxon>Planctomycetota</taxon>
        <taxon>Planctomycetia</taxon>
        <taxon>Gemmatales</taxon>
        <taxon>Gemmataceae</taxon>
        <taxon>Gemmata</taxon>
    </lineage>
</organism>
<dbReference type="InterPro" id="IPR030987">
    <property type="entry name" value="AbiV"/>
</dbReference>
<dbReference type="Pfam" id="PF18728">
    <property type="entry name" value="HEPN_AbiV"/>
    <property type="match status" value="1"/>
</dbReference>
<dbReference type="RefSeq" id="WP_010033816.1">
    <property type="nucleotide sequence ID" value="NZ_CP025958.1"/>
</dbReference>
<keyword evidence="2" id="KW-1185">Reference proteome</keyword>
<accession>A0A2Z3H4V2</accession>